<proteinExistence type="predicted"/>
<keyword evidence="2" id="KW-0808">Transferase</keyword>
<dbReference type="STRING" id="993070.AS031_11990"/>
<dbReference type="EMBL" id="LNQM01000004">
    <property type="protein sequence ID" value="KSU76079.1"/>
    <property type="molecule type" value="Genomic_DNA"/>
</dbReference>
<evidence type="ECO:0000259" key="1">
    <source>
        <dbReference type="Pfam" id="PF04961"/>
    </source>
</evidence>
<dbReference type="Gene3D" id="1.20.120.680">
    <property type="entry name" value="Formiminotetrahydrofolate cyclodeaminase monomer, up-and-down helical bundle"/>
    <property type="match status" value="1"/>
</dbReference>
<sequence>MQEPDITTQSSTVEEWTQALAESTGSPGGGAGTGVMLAVAASLASMVAGYTDAGDGQQGTVDSIQARARSLRQEALRLADEDSAASKAFGAAFRLEPGLERDEAVRDASVQAAKASAVLGDHAIAAFDDLAWLATHGNKALIADVVVAFGALRAAVAGARTNVSFDLASLRSTGASLEQIRDQQPDLWAAVEKLTDAMDRIDRLTAAIDHRAAPTDAT</sequence>
<dbReference type="OrthoDB" id="4931985at2"/>
<dbReference type="InterPro" id="IPR036178">
    <property type="entry name" value="Formintransfe-cycloase-like_sf"/>
</dbReference>
<gene>
    <name evidence="2" type="ORF">AS031_11990</name>
</gene>
<dbReference type="Proteomes" id="UP000053199">
    <property type="component" value="Unassembled WGS sequence"/>
</dbReference>
<dbReference type="AlphaFoldDB" id="A0A0V8IN32"/>
<reference evidence="2 3" key="1">
    <citation type="journal article" date="2014" name="Arch. Microbiol.">
        <title>Arthrobacter enclensis sp. nov., isolated from sediment sample.</title>
        <authorList>
            <person name="Dastager S.G."/>
            <person name="Liu Q."/>
            <person name="Tang S.K."/>
            <person name="Krishnamurthi S."/>
            <person name="Lee J.C."/>
            <person name="Li W.J."/>
        </authorList>
    </citation>
    <scope>NUCLEOTIDE SEQUENCE [LARGE SCALE GENOMIC DNA]</scope>
    <source>
        <strain evidence="2 3">NIO-1008</strain>
    </source>
</reference>
<dbReference type="GO" id="GO:0016740">
    <property type="term" value="F:transferase activity"/>
    <property type="evidence" value="ECO:0007669"/>
    <property type="project" value="UniProtKB-KW"/>
</dbReference>
<comment type="caution">
    <text evidence="2">The sequence shown here is derived from an EMBL/GenBank/DDBJ whole genome shotgun (WGS) entry which is preliminary data.</text>
</comment>
<evidence type="ECO:0000313" key="3">
    <source>
        <dbReference type="Proteomes" id="UP000053199"/>
    </source>
</evidence>
<name>A0A0V8IN32_9MICC</name>
<dbReference type="RefSeq" id="WP_058268371.1">
    <property type="nucleotide sequence ID" value="NZ_FMAZ01000004.1"/>
</dbReference>
<keyword evidence="3" id="KW-1185">Reference proteome</keyword>
<evidence type="ECO:0000313" key="2">
    <source>
        <dbReference type="EMBL" id="KSU76079.1"/>
    </source>
</evidence>
<protein>
    <submittedName>
        <fullName evidence="2">Formiminotransferase-cyclodeaminase</fullName>
    </submittedName>
</protein>
<accession>A0A0V8IN32</accession>
<feature type="domain" description="Cyclodeaminase/cyclohydrolase" evidence="1">
    <location>
        <begin position="12"/>
        <end position="171"/>
    </location>
</feature>
<dbReference type="SUPFAM" id="SSF101262">
    <property type="entry name" value="Methenyltetrahydrofolate cyclohydrolase-like"/>
    <property type="match status" value="1"/>
</dbReference>
<organism evidence="2 3">
    <name type="scientific">Pseudarthrobacter enclensis</name>
    <dbReference type="NCBI Taxonomy" id="993070"/>
    <lineage>
        <taxon>Bacteria</taxon>
        <taxon>Bacillati</taxon>
        <taxon>Actinomycetota</taxon>
        <taxon>Actinomycetes</taxon>
        <taxon>Micrococcales</taxon>
        <taxon>Micrococcaceae</taxon>
        <taxon>Pseudarthrobacter</taxon>
    </lineage>
</organism>
<dbReference type="InterPro" id="IPR007044">
    <property type="entry name" value="Cyclodeamin/CycHdrlase"/>
</dbReference>
<dbReference type="Pfam" id="PF04961">
    <property type="entry name" value="FTCD_C"/>
    <property type="match status" value="1"/>
</dbReference>